<dbReference type="EMBL" id="LAZR01021381">
    <property type="protein sequence ID" value="KKL85521.1"/>
    <property type="molecule type" value="Genomic_DNA"/>
</dbReference>
<gene>
    <name evidence="1" type="ORF">LCGC14_1953900</name>
</gene>
<evidence type="ECO:0000313" key="1">
    <source>
        <dbReference type="EMBL" id="KKL85521.1"/>
    </source>
</evidence>
<proteinExistence type="predicted"/>
<name>A0A0F9G4Z1_9ZZZZ</name>
<organism evidence="1">
    <name type="scientific">marine sediment metagenome</name>
    <dbReference type="NCBI Taxonomy" id="412755"/>
    <lineage>
        <taxon>unclassified sequences</taxon>
        <taxon>metagenomes</taxon>
        <taxon>ecological metagenomes</taxon>
    </lineage>
</organism>
<reference evidence="1" key="1">
    <citation type="journal article" date="2015" name="Nature">
        <title>Complex archaea that bridge the gap between prokaryotes and eukaryotes.</title>
        <authorList>
            <person name="Spang A."/>
            <person name="Saw J.H."/>
            <person name="Jorgensen S.L."/>
            <person name="Zaremba-Niedzwiedzka K."/>
            <person name="Martijn J."/>
            <person name="Lind A.E."/>
            <person name="van Eijk R."/>
            <person name="Schleper C."/>
            <person name="Guy L."/>
            <person name="Ettema T.J."/>
        </authorList>
    </citation>
    <scope>NUCLEOTIDE SEQUENCE</scope>
</reference>
<accession>A0A0F9G4Z1</accession>
<sequence>MVLTRRDDAWMRRGFTLLWGLKTLAHVVQPSQVVSMRQFFAMANAWPEELPASGGDALVVSGFEGCLDVLSGQDAEYWAENDLKEVILSFQDEYEGQAGLIFWIPSGRNRISMTGASEEYYWKHSASGSGRGLHIGRLLWSGAEKEIERLLDSEDSGTDYDGKAWVGLHHPRIS</sequence>
<dbReference type="AlphaFoldDB" id="A0A0F9G4Z1"/>
<protein>
    <submittedName>
        <fullName evidence="1">Uncharacterized protein</fullName>
    </submittedName>
</protein>
<comment type="caution">
    <text evidence="1">The sequence shown here is derived from an EMBL/GenBank/DDBJ whole genome shotgun (WGS) entry which is preliminary data.</text>
</comment>